<dbReference type="EMBL" id="FQXG01000004">
    <property type="protein sequence ID" value="SHH79234.1"/>
    <property type="molecule type" value="Genomic_DNA"/>
</dbReference>
<dbReference type="OrthoDB" id="5368544at2"/>
<evidence type="ECO:0000313" key="3">
    <source>
        <dbReference type="Proteomes" id="UP000184268"/>
    </source>
</evidence>
<feature type="compositionally biased region" description="Low complexity" evidence="1">
    <location>
        <begin position="146"/>
        <end position="163"/>
    </location>
</feature>
<evidence type="ECO:0000256" key="1">
    <source>
        <dbReference type="SAM" id="MobiDB-lite"/>
    </source>
</evidence>
<sequence>MQRKEKRSPIRWGWVLVVTLCTLLVPVRAEPAPSVELVAHDTVDHIPAGSQQLRAIFSLNQQHWPDGSAITVVVLESDAAAHRAFCRDVLELLPFQLTRQWHQKSLAGSARHPEVVSTPAQLWARVKSTPGAIGYLPSDWRAETTASASPDSKAKPPAANYPW</sequence>
<keyword evidence="3" id="KW-1185">Reference proteome</keyword>
<dbReference type="Gene3D" id="3.40.190.10">
    <property type="entry name" value="Periplasmic binding protein-like II"/>
    <property type="match status" value="1"/>
</dbReference>
<feature type="region of interest" description="Disordered" evidence="1">
    <location>
        <begin position="144"/>
        <end position="163"/>
    </location>
</feature>
<protein>
    <recommendedName>
        <fullName evidence="4">PBP superfamily domain-containing protein</fullName>
    </recommendedName>
</protein>
<reference evidence="2 3" key="1">
    <citation type="submission" date="2016-11" db="EMBL/GenBank/DDBJ databases">
        <authorList>
            <person name="Jaros S."/>
            <person name="Januszkiewicz K."/>
            <person name="Wedrychowicz H."/>
        </authorList>
    </citation>
    <scope>NUCLEOTIDE SEQUENCE [LARGE SCALE GENOMIC DNA]</scope>
    <source>
        <strain evidence="2 3">DSM 16917</strain>
    </source>
</reference>
<proteinExistence type="predicted"/>
<accession>A0A1M5VW60</accession>
<name>A0A1M5VW60_9GAMM</name>
<dbReference type="RefSeq" id="WP_067664168.1">
    <property type="nucleotide sequence ID" value="NZ_FQXG01000004.1"/>
</dbReference>
<evidence type="ECO:0000313" key="2">
    <source>
        <dbReference type="EMBL" id="SHH79234.1"/>
    </source>
</evidence>
<gene>
    <name evidence="2" type="ORF">SAMN02745129_3012</name>
</gene>
<dbReference type="AlphaFoldDB" id="A0A1M5VW60"/>
<organism evidence="2 3">
    <name type="scientific">Ferrimonas marina</name>
    <dbReference type="NCBI Taxonomy" id="299255"/>
    <lineage>
        <taxon>Bacteria</taxon>
        <taxon>Pseudomonadati</taxon>
        <taxon>Pseudomonadota</taxon>
        <taxon>Gammaproteobacteria</taxon>
        <taxon>Alteromonadales</taxon>
        <taxon>Ferrimonadaceae</taxon>
        <taxon>Ferrimonas</taxon>
    </lineage>
</organism>
<dbReference type="Proteomes" id="UP000184268">
    <property type="component" value="Unassembled WGS sequence"/>
</dbReference>
<dbReference type="STRING" id="299255.SAMN02745129_3012"/>
<evidence type="ECO:0008006" key="4">
    <source>
        <dbReference type="Google" id="ProtNLM"/>
    </source>
</evidence>
<dbReference type="SUPFAM" id="SSF53850">
    <property type="entry name" value="Periplasmic binding protein-like II"/>
    <property type="match status" value="1"/>
</dbReference>